<feature type="compositionally biased region" description="Basic and acidic residues" evidence="6">
    <location>
        <begin position="235"/>
        <end position="261"/>
    </location>
</feature>
<dbReference type="GO" id="GO:0051301">
    <property type="term" value="P:cell division"/>
    <property type="evidence" value="ECO:0007669"/>
    <property type="project" value="UniProtKB-KW"/>
</dbReference>
<dbReference type="GO" id="GO:0042393">
    <property type="term" value="F:histone binding"/>
    <property type="evidence" value="ECO:0007669"/>
    <property type="project" value="TreeGrafter"/>
</dbReference>
<evidence type="ECO:0000256" key="1">
    <source>
        <dbReference type="ARBA" id="ARBA00004123"/>
    </source>
</evidence>
<reference evidence="9" key="1">
    <citation type="submission" date="2025-08" db="UniProtKB">
        <authorList>
            <consortium name="RefSeq"/>
        </authorList>
    </citation>
    <scope>IDENTIFICATION</scope>
</reference>
<dbReference type="KEGG" id="aplc:110979177"/>
<dbReference type="PANTHER" id="PTHR14222">
    <property type="entry name" value="CONDENSIN"/>
    <property type="match status" value="1"/>
</dbReference>
<evidence type="ECO:0000313" key="9">
    <source>
        <dbReference type="RefSeq" id="XP_022090448.1"/>
    </source>
</evidence>
<evidence type="ECO:0000256" key="4">
    <source>
        <dbReference type="ARBA" id="ARBA00023242"/>
    </source>
</evidence>
<dbReference type="Pfam" id="PF12717">
    <property type="entry name" value="Cnd1"/>
    <property type="match status" value="1"/>
</dbReference>
<dbReference type="GO" id="GO:0010032">
    <property type="term" value="P:meiotic chromosome condensation"/>
    <property type="evidence" value="ECO:0007669"/>
    <property type="project" value="TreeGrafter"/>
</dbReference>
<feature type="compositionally biased region" description="Basic residues" evidence="6">
    <location>
        <begin position="268"/>
        <end position="277"/>
    </location>
</feature>
<sequence>MSARIWIGRNCMVKCRVIQIALSRYVFAFIQKDRQAEALVEKLCHRFRATRTDRQPQDLAFCLSLLNMSEKCVRRLQENLACYADKLHDAEVYACFASILSKAKKFSKPETKVMVEDFEQKLAECHDKGVDDAAAADKASKASAAAKARDNGSRSAKKRNTKRRGRGKSSLDSEDEEEEDNQATTTPAPSSRKPSHRGRQTTEQKTQGTAGKGRRVRAVTFSSDEEDSDELFGAGERENKAKDSAFDPAEEKGSSDTENRDPTPTPRGKGKTRKLHNPRGTPKGSPTPLSHQKQVHAT</sequence>
<comment type="subcellular location">
    <subcellularLocation>
        <location evidence="1">Nucleus</location>
    </subcellularLocation>
</comment>
<dbReference type="OMA" id="WIGRNCM"/>
<evidence type="ECO:0000259" key="7">
    <source>
        <dbReference type="Pfam" id="PF12717"/>
    </source>
</evidence>
<accession>A0A8B7YB48</accession>
<dbReference type="GO" id="GO:0007076">
    <property type="term" value="P:mitotic chromosome condensation"/>
    <property type="evidence" value="ECO:0007669"/>
    <property type="project" value="InterPro"/>
</dbReference>
<dbReference type="PANTHER" id="PTHR14222:SF2">
    <property type="entry name" value="CONDENSIN COMPLEX SUBUNIT 1"/>
    <property type="match status" value="1"/>
</dbReference>
<protein>
    <submittedName>
        <fullName evidence="9">Condensin complex subunit 1-like isoform X1</fullName>
    </submittedName>
</protein>
<dbReference type="OrthoDB" id="436262at2759"/>
<dbReference type="RefSeq" id="XP_022090448.1">
    <property type="nucleotide sequence ID" value="XM_022234756.1"/>
</dbReference>
<feature type="region of interest" description="Disordered" evidence="6">
    <location>
        <begin position="134"/>
        <end position="298"/>
    </location>
</feature>
<keyword evidence="8" id="KW-1185">Reference proteome</keyword>
<dbReference type="GO" id="GO:0005634">
    <property type="term" value="C:nucleus"/>
    <property type="evidence" value="ECO:0007669"/>
    <property type="project" value="UniProtKB-SubCell"/>
</dbReference>
<keyword evidence="3" id="KW-0498">Mitosis</keyword>
<evidence type="ECO:0000256" key="5">
    <source>
        <dbReference type="ARBA" id="ARBA00023306"/>
    </source>
</evidence>
<dbReference type="Proteomes" id="UP000694845">
    <property type="component" value="Unplaced"/>
</dbReference>
<dbReference type="GeneID" id="110979177"/>
<organism evidence="8 9">
    <name type="scientific">Acanthaster planci</name>
    <name type="common">Crown-of-thorns starfish</name>
    <dbReference type="NCBI Taxonomy" id="133434"/>
    <lineage>
        <taxon>Eukaryota</taxon>
        <taxon>Metazoa</taxon>
        <taxon>Echinodermata</taxon>
        <taxon>Eleutherozoa</taxon>
        <taxon>Asterozoa</taxon>
        <taxon>Asteroidea</taxon>
        <taxon>Valvatacea</taxon>
        <taxon>Valvatida</taxon>
        <taxon>Acanthasteridae</taxon>
        <taxon>Acanthaster</taxon>
    </lineage>
</organism>
<evidence type="ECO:0000256" key="3">
    <source>
        <dbReference type="ARBA" id="ARBA00022776"/>
    </source>
</evidence>
<dbReference type="GO" id="GO:0000796">
    <property type="term" value="C:condensin complex"/>
    <property type="evidence" value="ECO:0007669"/>
    <property type="project" value="TreeGrafter"/>
</dbReference>
<evidence type="ECO:0000313" key="8">
    <source>
        <dbReference type="Proteomes" id="UP000694845"/>
    </source>
</evidence>
<feature type="compositionally biased region" description="Basic residues" evidence="6">
    <location>
        <begin position="155"/>
        <end position="167"/>
    </location>
</feature>
<feature type="compositionally biased region" description="Polar residues" evidence="6">
    <location>
        <begin position="287"/>
        <end position="298"/>
    </location>
</feature>
<dbReference type="GO" id="GO:0000779">
    <property type="term" value="C:condensed chromosome, centromeric region"/>
    <property type="evidence" value="ECO:0007669"/>
    <property type="project" value="TreeGrafter"/>
</dbReference>
<dbReference type="InterPro" id="IPR026971">
    <property type="entry name" value="CND1/NCAPD3"/>
</dbReference>
<dbReference type="InterPro" id="IPR032682">
    <property type="entry name" value="Cnd1_C"/>
</dbReference>
<proteinExistence type="predicted"/>
<feature type="domain" description="Condensin complex subunit 1 C-terminal" evidence="7">
    <location>
        <begin position="20"/>
        <end position="64"/>
    </location>
</feature>
<name>A0A8B7YB48_ACAPL</name>
<evidence type="ECO:0000256" key="2">
    <source>
        <dbReference type="ARBA" id="ARBA00022618"/>
    </source>
</evidence>
<keyword evidence="5" id="KW-0131">Cell cycle</keyword>
<keyword evidence="4" id="KW-0539">Nucleus</keyword>
<keyword evidence="2" id="KW-0132">Cell division</keyword>
<feature type="compositionally biased region" description="Low complexity" evidence="6">
    <location>
        <begin position="134"/>
        <end position="146"/>
    </location>
</feature>
<dbReference type="AlphaFoldDB" id="A0A8B7YB48"/>
<gene>
    <name evidence="9" type="primary">LOC110979177</name>
</gene>
<feature type="compositionally biased region" description="Acidic residues" evidence="6">
    <location>
        <begin position="172"/>
        <end position="181"/>
    </location>
</feature>
<evidence type="ECO:0000256" key="6">
    <source>
        <dbReference type="SAM" id="MobiDB-lite"/>
    </source>
</evidence>